<dbReference type="InterPro" id="IPR012094">
    <property type="entry name" value="tRNA_Ile_lys_synt"/>
</dbReference>
<name>A0ABS7WVV2_9BACT</name>
<dbReference type="PANTHER" id="PTHR43033">
    <property type="entry name" value="TRNA(ILE)-LYSIDINE SYNTHASE-RELATED"/>
    <property type="match status" value="1"/>
</dbReference>
<accession>A0ABS7WVV2</accession>
<dbReference type="HAMAP" id="MF_01161">
    <property type="entry name" value="tRNA_Ile_lys_synt"/>
    <property type="match status" value="1"/>
</dbReference>
<dbReference type="SUPFAM" id="SSF52402">
    <property type="entry name" value="Adenine nucleotide alpha hydrolases-like"/>
    <property type="match status" value="1"/>
</dbReference>
<evidence type="ECO:0000259" key="7">
    <source>
        <dbReference type="Pfam" id="PF01171"/>
    </source>
</evidence>
<dbReference type="InterPro" id="IPR014729">
    <property type="entry name" value="Rossmann-like_a/b/a_fold"/>
</dbReference>
<reference evidence="8 9" key="1">
    <citation type="submission" date="2020-07" db="EMBL/GenBank/DDBJ databases">
        <title>Transfer of Campylobacter canadensis to the novel genus Avispirillum gen. nov., that also includes two novel species recovered from migratory waterfowl: Avispirillum anseris sp. nov. and Avispirillum brantae sp. nov.</title>
        <authorList>
            <person name="Miller W.G."/>
            <person name="Chapman M.H."/>
            <person name="Yee E."/>
            <person name="Inglis G.D."/>
        </authorList>
    </citation>
    <scope>NUCLEOTIDE SEQUENCE [LARGE SCALE GENOMIC DNA]</scope>
    <source>
        <strain evidence="8 9">L283</strain>
    </source>
</reference>
<gene>
    <name evidence="6 8" type="primary">tilS</name>
    <name evidence="8" type="ORF">AVCANL283_08345</name>
</gene>
<organism evidence="8 9">
    <name type="scientific">Campylobacter canadensis</name>
    <dbReference type="NCBI Taxonomy" id="449520"/>
    <lineage>
        <taxon>Bacteria</taxon>
        <taxon>Pseudomonadati</taxon>
        <taxon>Campylobacterota</taxon>
        <taxon>Epsilonproteobacteria</taxon>
        <taxon>Campylobacterales</taxon>
        <taxon>Campylobacteraceae</taxon>
        <taxon>Campylobacter</taxon>
    </lineage>
</organism>
<evidence type="ECO:0000256" key="6">
    <source>
        <dbReference type="HAMAP-Rule" id="MF_01161"/>
    </source>
</evidence>
<dbReference type="NCBIfam" id="TIGR02432">
    <property type="entry name" value="lysidine_TilS_N"/>
    <property type="match status" value="1"/>
</dbReference>
<evidence type="ECO:0000256" key="2">
    <source>
        <dbReference type="ARBA" id="ARBA00022694"/>
    </source>
</evidence>
<dbReference type="InterPro" id="IPR012795">
    <property type="entry name" value="tRNA_Ile_lys_synt_N"/>
</dbReference>
<comment type="function">
    <text evidence="6">Ligates lysine onto the cytidine present at position 34 of the AUA codon-specific tRNA(Ile) that contains the anticodon CAU, in an ATP-dependent manner. Cytidine is converted to lysidine, thus changing the amino acid specificity of the tRNA from methionine to isoleucine.</text>
</comment>
<dbReference type="InterPro" id="IPR011063">
    <property type="entry name" value="TilS/TtcA_N"/>
</dbReference>
<dbReference type="PANTHER" id="PTHR43033:SF1">
    <property type="entry name" value="TRNA(ILE)-LYSIDINE SYNTHASE-RELATED"/>
    <property type="match status" value="1"/>
</dbReference>
<comment type="caution">
    <text evidence="8">The sequence shown here is derived from an EMBL/GenBank/DDBJ whole genome shotgun (WGS) entry which is preliminary data.</text>
</comment>
<evidence type="ECO:0000256" key="3">
    <source>
        <dbReference type="ARBA" id="ARBA00022741"/>
    </source>
</evidence>
<evidence type="ECO:0000256" key="4">
    <source>
        <dbReference type="ARBA" id="ARBA00022840"/>
    </source>
</evidence>
<dbReference type="Proteomes" id="UP000786183">
    <property type="component" value="Unassembled WGS sequence"/>
</dbReference>
<dbReference type="Pfam" id="PF01171">
    <property type="entry name" value="ATP_bind_3"/>
    <property type="match status" value="1"/>
</dbReference>
<dbReference type="GO" id="GO:0032267">
    <property type="term" value="F:tRNA(Ile)-lysidine synthase activity"/>
    <property type="evidence" value="ECO:0007669"/>
    <property type="project" value="UniProtKB-EC"/>
</dbReference>
<evidence type="ECO:0000313" key="9">
    <source>
        <dbReference type="Proteomes" id="UP000786183"/>
    </source>
</evidence>
<keyword evidence="4" id="KW-0067">ATP-binding</keyword>
<comment type="caution">
    <text evidence="6">Lacks conserved residue(s) required for the propagation of feature annotation.</text>
</comment>
<dbReference type="EC" id="6.3.4.19" evidence="6"/>
<evidence type="ECO:0000313" key="8">
    <source>
        <dbReference type="EMBL" id="MBZ7988100.1"/>
    </source>
</evidence>
<keyword evidence="6" id="KW-0963">Cytoplasm</keyword>
<comment type="similarity">
    <text evidence="6">Belongs to the tRNA(Ile)-lysidine synthase family.</text>
</comment>
<feature type="domain" description="tRNA(Ile)-lysidine/2-thiocytidine synthase N-terminal" evidence="7">
    <location>
        <begin position="9"/>
        <end position="176"/>
    </location>
</feature>
<comment type="subcellular location">
    <subcellularLocation>
        <location evidence="6">Cytoplasm</location>
    </subcellularLocation>
</comment>
<keyword evidence="1 6" id="KW-0436">Ligase</keyword>
<keyword evidence="3" id="KW-0547">Nucleotide-binding</keyword>
<protein>
    <recommendedName>
        <fullName evidence="6">tRNA(Ile)-lysidine synthase</fullName>
        <ecNumber evidence="6">6.3.4.19</ecNumber>
    </recommendedName>
    <alternativeName>
        <fullName evidence="6">tRNA(Ile)-2-lysyl-cytidine synthase</fullName>
    </alternativeName>
    <alternativeName>
        <fullName evidence="6">tRNA(Ile)-lysidine synthetase</fullName>
    </alternativeName>
</protein>
<dbReference type="CDD" id="cd01992">
    <property type="entry name" value="TilS_N"/>
    <property type="match status" value="1"/>
</dbReference>
<dbReference type="EMBL" id="JACGBB010000031">
    <property type="protein sequence ID" value="MBZ7988100.1"/>
    <property type="molecule type" value="Genomic_DNA"/>
</dbReference>
<evidence type="ECO:0000256" key="1">
    <source>
        <dbReference type="ARBA" id="ARBA00022598"/>
    </source>
</evidence>
<keyword evidence="2 6" id="KW-0819">tRNA processing</keyword>
<evidence type="ECO:0000256" key="5">
    <source>
        <dbReference type="ARBA" id="ARBA00048539"/>
    </source>
</evidence>
<sequence>MDELKNKNNLLAFSYGSDSTALFYILEQNKIHFDLALVNYKLRKSADLEEQSAQILAQKYNKKIHIKHFKGIFSEQRAKDFRYDFFDNLMKDYDNLIIAHNLNDKFEWFLMQLSKGAGLCNLIDFTSNKTKNRYKIIKPLINVTKEEIITFLKDNNIFYFNDESNFDKKYKRNEIRLDFSNEFIKRYSSGVRKSFEFLEEDNKELLGSTIEFKKALVCTTFNGVLKAVKKFSYLLSLKQIIEIKQELNKNKQIQINTGKEKNICICLWDNHFYVFLKEDIKLTKKQKDKARLLKLPPLLRAIYFS</sequence>
<comment type="catalytic activity">
    <reaction evidence="5 6">
        <text>cytidine(34) in tRNA(Ile2) + L-lysine + ATP = lysidine(34) in tRNA(Ile2) + AMP + diphosphate + H(+)</text>
        <dbReference type="Rhea" id="RHEA:43744"/>
        <dbReference type="Rhea" id="RHEA-COMP:10625"/>
        <dbReference type="Rhea" id="RHEA-COMP:10670"/>
        <dbReference type="ChEBI" id="CHEBI:15378"/>
        <dbReference type="ChEBI" id="CHEBI:30616"/>
        <dbReference type="ChEBI" id="CHEBI:32551"/>
        <dbReference type="ChEBI" id="CHEBI:33019"/>
        <dbReference type="ChEBI" id="CHEBI:82748"/>
        <dbReference type="ChEBI" id="CHEBI:83665"/>
        <dbReference type="ChEBI" id="CHEBI:456215"/>
        <dbReference type="EC" id="6.3.4.19"/>
    </reaction>
</comment>
<dbReference type="Gene3D" id="3.40.50.620">
    <property type="entry name" value="HUPs"/>
    <property type="match status" value="1"/>
</dbReference>
<keyword evidence="9" id="KW-1185">Reference proteome</keyword>
<proteinExistence type="inferred from homology"/>